<keyword evidence="3" id="KW-1185">Reference proteome</keyword>
<evidence type="ECO:0000313" key="3">
    <source>
        <dbReference type="Proteomes" id="UP000076154"/>
    </source>
</evidence>
<evidence type="ECO:0000259" key="1">
    <source>
        <dbReference type="PROSITE" id="PS50011"/>
    </source>
</evidence>
<dbReference type="InterPro" id="IPR000719">
    <property type="entry name" value="Prot_kinase_dom"/>
</dbReference>
<dbReference type="Proteomes" id="UP000076154">
    <property type="component" value="Unassembled WGS sequence"/>
</dbReference>
<name>A0A369IZV3_HYPMA</name>
<dbReference type="GO" id="GO:0005524">
    <property type="term" value="F:ATP binding"/>
    <property type="evidence" value="ECO:0007669"/>
    <property type="project" value="InterPro"/>
</dbReference>
<dbReference type="Pfam" id="PF17667">
    <property type="entry name" value="Pkinase_fungal"/>
    <property type="match status" value="1"/>
</dbReference>
<dbReference type="GO" id="GO:0004672">
    <property type="term" value="F:protein kinase activity"/>
    <property type="evidence" value="ECO:0007669"/>
    <property type="project" value="InterPro"/>
</dbReference>
<dbReference type="InterPro" id="IPR040976">
    <property type="entry name" value="Pkinase_fungal"/>
</dbReference>
<organism evidence="2 3">
    <name type="scientific">Hypsizygus marmoreus</name>
    <name type="common">White beech mushroom</name>
    <name type="synonym">Agaricus marmoreus</name>
    <dbReference type="NCBI Taxonomy" id="39966"/>
    <lineage>
        <taxon>Eukaryota</taxon>
        <taxon>Fungi</taxon>
        <taxon>Dikarya</taxon>
        <taxon>Basidiomycota</taxon>
        <taxon>Agaricomycotina</taxon>
        <taxon>Agaricomycetes</taxon>
        <taxon>Agaricomycetidae</taxon>
        <taxon>Agaricales</taxon>
        <taxon>Tricholomatineae</taxon>
        <taxon>Lyophyllaceae</taxon>
        <taxon>Hypsizygus</taxon>
    </lineage>
</organism>
<dbReference type="InParanoid" id="A0A369IZV3"/>
<proteinExistence type="predicted"/>
<protein>
    <recommendedName>
        <fullName evidence="1">Protein kinase domain-containing protein</fullName>
    </recommendedName>
</protein>
<comment type="caution">
    <text evidence="2">The sequence shown here is derived from an EMBL/GenBank/DDBJ whole genome shotgun (WGS) entry which is preliminary data.</text>
</comment>
<reference evidence="2" key="1">
    <citation type="submission" date="2018-04" db="EMBL/GenBank/DDBJ databases">
        <title>Whole genome sequencing of Hypsizygus marmoreus.</title>
        <authorList>
            <person name="Choi I.-G."/>
            <person name="Min B."/>
            <person name="Kim J.-G."/>
            <person name="Kim S."/>
            <person name="Oh Y.-L."/>
            <person name="Kong W.-S."/>
            <person name="Park H."/>
            <person name="Jeong J."/>
            <person name="Song E.-S."/>
        </authorList>
    </citation>
    <scope>NUCLEOTIDE SEQUENCE [LARGE SCALE GENOMIC DNA]</scope>
    <source>
        <strain evidence="2">51987-8</strain>
    </source>
</reference>
<dbReference type="AlphaFoldDB" id="A0A369IZV3"/>
<evidence type="ECO:0000313" key="2">
    <source>
        <dbReference type="EMBL" id="RDB15281.1"/>
    </source>
</evidence>
<dbReference type="PANTHER" id="PTHR38248:SF2">
    <property type="entry name" value="FUNK1 11"/>
    <property type="match status" value="1"/>
</dbReference>
<accession>A0A369IZV3</accession>
<dbReference type="OrthoDB" id="5584477at2759"/>
<sequence>MGALWLGPMPVQEFLDEFLPLGTEEQSPPFLPTYFGALETTMNEFEIYKPFIQLVENDTHNLIPGFKFVDTSDHDDIETCRGEILAPQLAMYRNDVDARMAAKTTLFHDLEVHFKFKSKDISDPFDDPPPDIMPEERLKWQFAPRTDRARYGRSQLASYVNEWCTLQHRVHAFSVFIAGTFARFIRWDRSGAVVSEKFDFKKTSQPLVDFLWRFARLDSDTLRGRDETVRMADEEEIDLACAHLSQWCNDYERPAIVLRIEEREFIAWGCMSDAGKLTGRATRAYPVYEKATGEISFLKDSWRAVDLEKESDILLRLNEAGVRNVPKFICGGDVDITRHTTRSHLYGGKSQATIPGGPVGDHANVAIVPPLLKKRRPWVCGHTAVTQRVHHRFTEDLIGMPLIKFASSKHLMAVVRDAFIAHQDAYTLCGILHRDISANNILIHPDGHGILNDWDMAKTVSDLPDLCGRIGTWRFISCPILVDFGKIHTVQDDIESFVLVVLYIVLRYLRHSGQFPLKAILDHTFDDSTVYTGDAAAAGYAKGTMFVSGGLLGSNFTVDDNTPLTEWLMFAFAAVTQWHRYFFEKKHRRSALFKDDPPPSTLDKMMLTDHTRLLSVWESVLSLSNWPSNDKAIDFLAKEMDRSSFGDDDWEEGGFDES</sequence>
<dbReference type="InterPro" id="IPR008266">
    <property type="entry name" value="Tyr_kinase_AS"/>
</dbReference>
<dbReference type="PROSITE" id="PS00109">
    <property type="entry name" value="PROTEIN_KINASE_TYR"/>
    <property type="match status" value="1"/>
</dbReference>
<dbReference type="Gene3D" id="1.10.510.10">
    <property type="entry name" value="Transferase(Phosphotransferase) domain 1"/>
    <property type="match status" value="1"/>
</dbReference>
<dbReference type="SUPFAM" id="SSF56112">
    <property type="entry name" value="Protein kinase-like (PK-like)"/>
    <property type="match status" value="1"/>
</dbReference>
<dbReference type="PROSITE" id="PS50011">
    <property type="entry name" value="PROTEIN_KINASE_DOM"/>
    <property type="match status" value="1"/>
</dbReference>
<dbReference type="PANTHER" id="PTHR38248">
    <property type="entry name" value="FUNK1 6"/>
    <property type="match status" value="1"/>
</dbReference>
<dbReference type="EMBL" id="LUEZ02000184">
    <property type="protein sequence ID" value="RDB15281.1"/>
    <property type="molecule type" value="Genomic_DNA"/>
</dbReference>
<feature type="domain" description="Protein kinase" evidence="1">
    <location>
        <begin position="260"/>
        <end position="613"/>
    </location>
</feature>
<dbReference type="InterPro" id="IPR011009">
    <property type="entry name" value="Kinase-like_dom_sf"/>
</dbReference>
<gene>
    <name evidence="2" type="ORF">Hypma_004796</name>
</gene>